<organism evidence="1 2">
    <name type="scientific">Albimonas pacifica</name>
    <dbReference type="NCBI Taxonomy" id="1114924"/>
    <lineage>
        <taxon>Bacteria</taxon>
        <taxon>Pseudomonadati</taxon>
        <taxon>Pseudomonadota</taxon>
        <taxon>Alphaproteobacteria</taxon>
        <taxon>Rhodobacterales</taxon>
        <taxon>Paracoccaceae</taxon>
        <taxon>Albimonas</taxon>
    </lineage>
</organism>
<evidence type="ECO:0000313" key="2">
    <source>
        <dbReference type="Proteomes" id="UP000199377"/>
    </source>
</evidence>
<dbReference type="OrthoDB" id="3893742at2"/>
<dbReference type="AlphaFoldDB" id="A0A1I3CHD6"/>
<reference evidence="1 2" key="1">
    <citation type="submission" date="2016-10" db="EMBL/GenBank/DDBJ databases">
        <authorList>
            <person name="de Groot N.N."/>
        </authorList>
    </citation>
    <scope>NUCLEOTIDE SEQUENCE [LARGE SCALE GENOMIC DNA]</scope>
    <source>
        <strain evidence="1 2">CGMCC 1.11030</strain>
    </source>
</reference>
<keyword evidence="2" id="KW-1185">Reference proteome</keyword>
<proteinExistence type="predicted"/>
<accession>A0A1I3CHD6</accession>
<dbReference type="EMBL" id="FOQH01000002">
    <property type="protein sequence ID" value="SFH73875.1"/>
    <property type="molecule type" value="Genomic_DNA"/>
</dbReference>
<evidence type="ECO:0000313" key="1">
    <source>
        <dbReference type="EMBL" id="SFH73875.1"/>
    </source>
</evidence>
<dbReference type="RefSeq" id="WP_092857711.1">
    <property type="nucleotide sequence ID" value="NZ_FOQH01000002.1"/>
</dbReference>
<gene>
    <name evidence="1" type="ORF">SAMN05216258_1021</name>
</gene>
<dbReference type="STRING" id="1114924.SAMN05216258_1021"/>
<name>A0A1I3CHD6_9RHOB</name>
<protein>
    <submittedName>
        <fullName evidence="1">Uncharacterized protein</fullName>
    </submittedName>
</protein>
<sequence>MTSDPEAADRLQSMLEAATDRLEAARPFAKSRHQHMVLDLAQRLLAAPGGLERLEAMAPRLDAAGLFAGSDWDRPEALSAQLVPATFDAAPPATVTLEAVSLLRLLKVALGEASHPGLHADRARHHLAQVLALNLRRLFSPPDEAARERRMEPAVRALLKHLADRIGLQDVLGVLVAEIWRILAQRPIQVNAVKEMIAQISVTLASRPAQAGDARLGADRLISALFGPTEACRDDPGLAVYRARLEAMDEWALTQEARTLARAMHDTGLVSDYHAAFLDRALSGGLAGFAPEALGLTSVGLDCWRRHQALAEDLLAVAVTSGMPQAVLGLAELLERGILHHPAIPPALRRQLSLTLSPEAERRLAQAYGPAASPRSVLVAGVLQVLGQPLGVGQGANPTCQSARAIAMWALNDPDFLLHVVANAAHHDTVLMHFEGRPINSADLPAGLAAWAPLDADPVSLTVVPHLDRIYAEMGRLCGDRGDDPHIWINPEFHGWWVGRDCAIAVDVPTGRLADIEGFLRRFYAAYHPRFNGGQPVIHPQPAGIAVTDATGRFVGWHAIAILRMAADVEGAMRVYFYNPNNDSGQDWGGGIVVSTQGKGERHGEASLPIDQFAARLYLFHVDPLHPEPEAEPSDDEIAAIARRVRDSWARGRGELTALDLANAGA</sequence>
<dbReference type="Proteomes" id="UP000199377">
    <property type="component" value="Unassembled WGS sequence"/>
</dbReference>